<evidence type="ECO:0000256" key="1">
    <source>
        <dbReference type="SAM" id="MobiDB-lite"/>
    </source>
</evidence>
<comment type="caution">
    <text evidence="2">The sequence shown here is derived from an EMBL/GenBank/DDBJ whole genome shotgun (WGS) entry which is preliminary data.</text>
</comment>
<dbReference type="Proteomes" id="UP000765509">
    <property type="component" value="Unassembled WGS sequence"/>
</dbReference>
<dbReference type="AlphaFoldDB" id="A0A9Q3EUW9"/>
<name>A0A9Q3EUW9_9BASI</name>
<feature type="compositionally biased region" description="Polar residues" evidence="1">
    <location>
        <begin position="39"/>
        <end position="55"/>
    </location>
</feature>
<proteinExistence type="predicted"/>
<protein>
    <submittedName>
        <fullName evidence="2">Uncharacterized protein</fullName>
    </submittedName>
</protein>
<keyword evidence="3" id="KW-1185">Reference proteome</keyword>
<dbReference type="EMBL" id="AVOT02030924">
    <property type="protein sequence ID" value="MBW0524267.1"/>
    <property type="molecule type" value="Genomic_DNA"/>
</dbReference>
<reference evidence="2" key="1">
    <citation type="submission" date="2021-03" db="EMBL/GenBank/DDBJ databases">
        <title>Draft genome sequence of rust myrtle Austropuccinia psidii MF-1, a brazilian biotype.</title>
        <authorList>
            <person name="Quecine M.C."/>
            <person name="Pachon D.M.R."/>
            <person name="Bonatelli M.L."/>
            <person name="Correr F.H."/>
            <person name="Franceschini L.M."/>
            <person name="Leite T.F."/>
            <person name="Margarido G.R.A."/>
            <person name="Almeida C.A."/>
            <person name="Ferrarezi J.A."/>
            <person name="Labate C.A."/>
        </authorList>
    </citation>
    <scope>NUCLEOTIDE SEQUENCE</scope>
    <source>
        <strain evidence="2">MF-1</strain>
    </source>
</reference>
<feature type="region of interest" description="Disordered" evidence="1">
    <location>
        <begin position="1"/>
        <end position="94"/>
    </location>
</feature>
<evidence type="ECO:0000313" key="2">
    <source>
        <dbReference type="EMBL" id="MBW0524267.1"/>
    </source>
</evidence>
<evidence type="ECO:0000313" key="3">
    <source>
        <dbReference type="Proteomes" id="UP000765509"/>
    </source>
</evidence>
<organism evidence="2 3">
    <name type="scientific">Austropuccinia psidii MF-1</name>
    <dbReference type="NCBI Taxonomy" id="1389203"/>
    <lineage>
        <taxon>Eukaryota</taxon>
        <taxon>Fungi</taxon>
        <taxon>Dikarya</taxon>
        <taxon>Basidiomycota</taxon>
        <taxon>Pucciniomycotina</taxon>
        <taxon>Pucciniomycetes</taxon>
        <taxon>Pucciniales</taxon>
        <taxon>Sphaerophragmiaceae</taxon>
        <taxon>Austropuccinia</taxon>
    </lineage>
</organism>
<sequence>MGPLKAQQIWAQGVSNGPHDPRTSDCSMWPMAHGPWTIGPQNGPKNPMKPNNQAITREGPRPKRDPNPKIEALSGTMGTRPPLRTSKREFQLRQ</sequence>
<gene>
    <name evidence="2" type="ORF">O181_063982</name>
</gene>
<feature type="compositionally biased region" description="Basic and acidic residues" evidence="1">
    <location>
        <begin position="58"/>
        <end position="68"/>
    </location>
</feature>
<accession>A0A9Q3EUW9</accession>